<gene>
    <name evidence="1" type="ORF">ATANTOWER_017671</name>
</gene>
<dbReference type="EMBL" id="JAHUTI010013487">
    <property type="protein sequence ID" value="MED6237011.1"/>
    <property type="molecule type" value="Genomic_DNA"/>
</dbReference>
<evidence type="ECO:0000313" key="1">
    <source>
        <dbReference type="EMBL" id="MED6237011.1"/>
    </source>
</evidence>
<comment type="caution">
    <text evidence="1">The sequence shown here is derived from an EMBL/GenBank/DDBJ whole genome shotgun (WGS) entry which is preliminary data.</text>
</comment>
<reference evidence="1 2" key="1">
    <citation type="submission" date="2021-07" db="EMBL/GenBank/DDBJ databases">
        <authorList>
            <person name="Palmer J.M."/>
        </authorList>
    </citation>
    <scope>NUCLEOTIDE SEQUENCE [LARGE SCALE GENOMIC DNA]</scope>
    <source>
        <strain evidence="1 2">AT_MEX2019</strain>
        <tissue evidence="1">Muscle</tissue>
    </source>
</reference>
<proteinExistence type="predicted"/>
<evidence type="ECO:0000313" key="2">
    <source>
        <dbReference type="Proteomes" id="UP001345963"/>
    </source>
</evidence>
<protein>
    <submittedName>
        <fullName evidence="1">Uncharacterized protein</fullName>
    </submittedName>
</protein>
<accession>A0ABU7AFS6</accession>
<keyword evidence="2" id="KW-1185">Reference proteome</keyword>
<sequence>MFVMSALSSVATGNATNDLTFSFNWLSKSVDSSEIFSATLFLVKLMLTKACSFSGHRSSAVFIMHVLTNSPSGSNAISLAIRYLAFIVALLTSRLCVKIDWRFLRPTSNSSILSLLRCLCKLLYFSP</sequence>
<organism evidence="1 2">
    <name type="scientific">Ataeniobius toweri</name>
    <dbReference type="NCBI Taxonomy" id="208326"/>
    <lineage>
        <taxon>Eukaryota</taxon>
        <taxon>Metazoa</taxon>
        <taxon>Chordata</taxon>
        <taxon>Craniata</taxon>
        <taxon>Vertebrata</taxon>
        <taxon>Euteleostomi</taxon>
        <taxon>Actinopterygii</taxon>
        <taxon>Neopterygii</taxon>
        <taxon>Teleostei</taxon>
        <taxon>Neoteleostei</taxon>
        <taxon>Acanthomorphata</taxon>
        <taxon>Ovalentaria</taxon>
        <taxon>Atherinomorphae</taxon>
        <taxon>Cyprinodontiformes</taxon>
        <taxon>Goodeidae</taxon>
        <taxon>Ataeniobius</taxon>
    </lineage>
</organism>
<dbReference type="Proteomes" id="UP001345963">
    <property type="component" value="Unassembled WGS sequence"/>
</dbReference>
<name>A0ABU7AFS6_9TELE</name>